<proteinExistence type="predicted"/>
<evidence type="ECO:0000256" key="1">
    <source>
        <dbReference type="SAM" id="Phobius"/>
    </source>
</evidence>
<evidence type="ECO:0000313" key="3">
    <source>
        <dbReference type="Proteomes" id="UP000600026"/>
    </source>
</evidence>
<feature type="transmembrane region" description="Helical" evidence="1">
    <location>
        <begin position="18"/>
        <end position="36"/>
    </location>
</feature>
<accession>A0A919LIY1</accession>
<feature type="transmembrane region" description="Helical" evidence="1">
    <location>
        <begin position="42"/>
        <end position="59"/>
    </location>
</feature>
<protein>
    <submittedName>
        <fullName evidence="2">Uncharacterized protein</fullName>
    </submittedName>
</protein>
<keyword evidence="1" id="KW-0812">Transmembrane</keyword>
<dbReference type="EMBL" id="BNEE01000006">
    <property type="protein sequence ID" value="GHI85954.1"/>
    <property type="molecule type" value="Genomic_DNA"/>
</dbReference>
<reference evidence="2" key="1">
    <citation type="submission" date="2020-09" db="EMBL/GenBank/DDBJ databases">
        <title>Whole genome shotgun sequence of Streptomyces xanthophaeus NBRC 12829.</title>
        <authorList>
            <person name="Komaki H."/>
            <person name="Tamura T."/>
        </authorList>
    </citation>
    <scope>NUCLEOTIDE SEQUENCE</scope>
    <source>
        <strain evidence="2">NBRC 12829</strain>
    </source>
</reference>
<comment type="caution">
    <text evidence="2">The sequence shown here is derived from an EMBL/GenBank/DDBJ whole genome shotgun (WGS) entry which is preliminary data.</text>
</comment>
<organism evidence="2 3">
    <name type="scientific">Streptomyces xanthophaeus</name>
    <dbReference type="NCBI Taxonomy" id="67385"/>
    <lineage>
        <taxon>Bacteria</taxon>
        <taxon>Bacillati</taxon>
        <taxon>Actinomycetota</taxon>
        <taxon>Actinomycetes</taxon>
        <taxon>Kitasatosporales</taxon>
        <taxon>Streptomycetaceae</taxon>
        <taxon>Streptomyces</taxon>
    </lineage>
</organism>
<evidence type="ECO:0000313" key="2">
    <source>
        <dbReference type="EMBL" id="GHI85954.1"/>
    </source>
</evidence>
<keyword evidence="1" id="KW-1133">Transmembrane helix</keyword>
<dbReference type="AlphaFoldDB" id="A0A919LIY1"/>
<keyword evidence="3" id="KW-1185">Reference proteome</keyword>
<keyword evidence="1" id="KW-0472">Membrane</keyword>
<name>A0A919LIY1_9ACTN</name>
<dbReference type="Proteomes" id="UP000600026">
    <property type="component" value="Unassembled WGS sequence"/>
</dbReference>
<gene>
    <name evidence="2" type="ORF">Sxan_33180</name>
</gene>
<sequence>MLTVVTISWRPDRAVRRTVLALGAAGLTVIATGAILDALWLLGIGVWVVIAAMVIELVYRP</sequence>